<sequence>MDLPICGTELAKGGICKRSGNRPDGKCYQHCAPEYKPKVTFLGERSPPPQKKTLSPLDKQREFENNLVHRMRSMLISNLRESEERMSKVFFQQVDELRINNKAQERLLSFYEKIIQEKVSPEEFKDYVVSFGVDATVPVRKDPVSIIREDVPVDPPSLAMVLKEDQEDVELTFEEKEKLYSKLLSESMQHSEEGVLPVGFMERYKLLFPRERRKNLFTVSKLIPPSQERDAELLAYYERKKEKGLIKSMPGLEDIPGSTKYKPYVEKEEEEEEEEEREKGWAEKFTSSAFEGAATPCVHCKVGRAPPDRVSCNDCYVKLWRCKAFSAKGEPCQSFASQCGPYCKRHIGYQPKTEKK</sequence>
<name>A0A6G8MXP6_9VIRU</name>
<proteinExistence type="predicted"/>
<dbReference type="EMBL" id="MN873693">
    <property type="protein sequence ID" value="QIN54407.1"/>
    <property type="molecule type" value="Genomic_DNA"/>
</dbReference>
<evidence type="ECO:0000313" key="2">
    <source>
        <dbReference type="Proteomes" id="UP001224087"/>
    </source>
</evidence>
<evidence type="ECO:0000313" key="1">
    <source>
        <dbReference type="EMBL" id="QIN54407.1"/>
    </source>
</evidence>
<organism evidence="1 2">
    <name type="scientific">Cedratvirus kamchatka</name>
    <dbReference type="NCBI Taxonomy" id="2716914"/>
    <lineage>
        <taxon>Viruses</taxon>
        <taxon>Pithoviruses</taxon>
        <taxon>Orthocedratvirinae</taxon>
        <taxon>Alphacedratvirus</taxon>
        <taxon>Alphacedratvirus rossiense</taxon>
    </lineage>
</organism>
<keyword evidence="2" id="KW-1185">Reference proteome</keyword>
<reference evidence="1" key="1">
    <citation type="submission" date="2019-12" db="EMBL/GenBank/DDBJ databases">
        <title>The DNA Methylation Landscape of Giant Viruses.</title>
        <authorList>
            <person name="Jeudy S."/>
            <person name="Rigou S."/>
            <person name="Alempic J.-M."/>
            <person name="Claverie J.-M."/>
            <person name="Abergel C."/>
            <person name="Legendre M."/>
        </authorList>
    </citation>
    <scope>NUCLEOTIDE SEQUENCE</scope>
    <source>
        <strain evidence="1">P4</strain>
    </source>
</reference>
<protein>
    <submittedName>
        <fullName evidence="1">Uncharacterized protein</fullName>
    </submittedName>
</protein>
<accession>A0A6G8MXP6</accession>
<dbReference type="Proteomes" id="UP001224087">
    <property type="component" value="Segment"/>
</dbReference>
<gene>
    <name evidence="1" type="primary">ck282</name>
</gene>